<evidence type="ECO:0000313" key="3">
    <source>
        <dbReference type="Proteomes" id="UP000006791"/>
    </source>
</evidence>
<feature type="region of interest" description="Disordered" evidence="1">
    <location>
        <begin position="1"/>
        <end position="37"/>
    </location>
</feature>
<accession>G2LJE3</accession>
<protein>
    <submittedName>
        <fullName evidence="2">Uncharacterized protein</fullName>
    </submittedName>
</protein>
<keyword evidence="3" id="KW-1185">Reference proteome</keyword>
<dbReference type="Proteomes" id="UP000006791">
    <property type="component" value="Chromosome 1"/>
</dbReference>
<evidence type="ECO:0000313" key="2">
    <source>
        <dbReference type="EMBL" id="AEP12832.1"/>
    </source>
</evidence>
<organism evidence="2 3">
    <name type="scientific">Chloracidobacterium thermophilum (strain B)</name>
    <dbReference type="NCBI Taxonomy" id="981222"/>
    <lineage>
        <taxon>Bacteria</taxon>
        <taxon>Pseudomonadati</taxon>
        <taxon>Acidobacteriota</taxon>
        <taxon>Terriglobia</taxon>
        <taxon>Terriglobales</taxon>
        <taxon>Acidobacteriaceae</taxon>
        <taxon>Chloracidobacterium</taxon>
    </lineage>
</organism>
<name>G2LJE3_CHLTF</name>
<proteinExistence type="predicted"/>
<gene>
    <name evidence="2" type="ordered locus">Cabther_A2089</name>
</gene>
<feature type="compositionally biased region" description="Basic and acidic residues" evidence="1">
    <location>
        <begin position="12"/>
        <end position="24"/>
    </location>
</feature>
<dbReference type="HOGENOM" id="CLU_3342029_0_0_0"/>
<dbReference type="KEGG" id="ctm:Cabther_A2089"/>
<reference evidence="2 3" key="1">
    <citation type="journal article" date="2012" name="Environ. Microbiol.">
        <title>Complete genome of Candidatus Chloracidobacterium thermophilum, a chlorophyll-based photoheterotroph belonging to the phylum Acidobacteria.</title>
        <authorList>
            <person name="Garcia Costas A.M."/>
            <person name="Liu Z."/>
            <person name="Tomsho L.P."/>
            <person name="Schuster S.C."/>
            <person name="Ward D.M."/>
            <person name="Bryant D.A."/>
        </authorList>
    </citation>
    <scope>NUCLEOTIDE SEQUENCE [LARGE SCALE GENOMIC DNA]</scope>
    <source>
        <strain evidence="2 3">B</strain>
    </source>
</reference>
<sequence>MIHPSLTRRKMIGGDRDPWVETHGKIPLPLRGKNSVG</sequence>
<dbReference type="AlphaFoldDB" id="G2LJE3"/>
<feature type="compositionally biased region" description="Basic residues" evidence="1">
    <location>
        <begin position="1"/>
        <end position="11"/>
    </location>
</feature>
<evidence type="ECO:0000256" key="1">
    <source>
        <dbReference type="SAM" id="MobiDB-lite"/>
    </source>
</evidence>
<dbReference type="EMBL" id="CP002514">
    <property type="protein sequence ID" value="AEP12832.1"/>
    <property type="molecule type" value="Genomic_DNA"/>
</dbReference>